<dbReference type="PROSITE" id="PS50113">
    <property type="entry name" value="PAC"/>
    <property type="match status" value="2"/>
</dbReference>
<comment type="subcellular location">
    <subcellularLocation>
        <location evidence="1">Membrane</location>
    </subcellularLocation>
</comment>
<protein>
    <submittedName>
        <fullName evidence="10">Diguanylate cyclase</fullName>
        <ecNumber evidence="10">2.7.7.65</ecNumber>
    </submittedName>
</protein>
<dbReference type="SMART" id="SM00091">
    <property type="entry name" value="PAS"/>
    <property type="match status" value="2"/>
</dbReference>
<dbReference type="CDD" id="cd01949">
    <property type="entry name" value="GGDEF"/>
    <property type="match status" value="1"/>
</dbReference>
<evidence type="ECO:0000256" key="2">
    <source>
        <dbReference type="ARBA" id="ARBA00022692"/>
    </source>
</evidence>
<dbReference type="EMBL" id="CP113432">
    <property type="protein sequence ID" value="WAI48003.1"/>
    <property type="molecule type" value="Genomic_DNA"/>
</dbReference>
<evidence type="ECO:0000256" key="1">
    <source>
        <dbReference type="ARBA" id="ARBA00004370"/>
    </source>
</evidence>
<evidence type="ECO:0000259" key="6">
    <source>
        <dbReference type="PROSITE" id="PS50112"/>
    </source>
</evidence>
<name>A0ABY6ZVG9_9PSED</name>
<keyword evidence="3 5" id="KW-1133">Transmembrane helix</keyword>
<dbReference type="RefSeq" id="WP_254474915.1">
    <property type="nucleotide sequence ID" value="NZ_CP113432.1"/>
</dbReference>
<keyword evidence="4 5" id="KW-0472">Membrane</keyword>
<gene>
    <name evidence="10" type="ORF">OU419_19810</name>
</gene>
<dbReference type="NCBIfam" id="TIGR00229">
    <property type="entry name" value="sensory_box"/>
    <property type="match status" value="2"/>
</dbReference>
<dbReference type="PROSITE" id="PS50112">
    <property type="entry name" value="PAS"/>
    <property type="match status" value="2"/>
</dbReference>
<dbReference type="Gene3D" id="3.30.450.350">
    <property type="entry name" value="CHASE domain"/>
    <property type="match status" value="1"/>
</dbReference>
<dbReference type="GO" id="GO:0052621">
    <property type="term" value="F:diguanylate cyclase activity"/>
    <property type="evidence" value="ECO:0007669"/>
    <property type="project" value="UniProtKB-EC"/>
</dbReference>
<dbReference type="Pfam" id="PF03924">
    <property type="entry name" value="CHASE"/>
    <property type="match status" value="1"/>
</dbReference>
<evidence type="ECO:0000256" key="3">
    <source>
        <dbReference type="ARBA" id="ARBA00022989"/>
    </source>
</evidence>
<reference evidence="10" key="1">
    <citation type="submission" date="2022-11" db="EMBL/GenBank/DDBJ databases">
        <title>Pseudomonas triclosanedens sp. nov., a triclosan degrader isolated from activated sludge.</title>
        <authorList>
            <person name="Yin Y."/>
            <person name="Lu Z."/>
        </authorList>
    </citation>
    <scope>NUCLEOTIDE SEQUENCE</scope>
    <source>
        <strain evidence="10">ZM23</strain>
    </source>
</reference>
<evidence type="ECO:0000313" key="11">
    <source>
        <dbReference type="Proteomes" id="UP001163624"/>
    </source>
</evidence>
<dbReference type="PROSITE" id="PS50887">
    <property type="entry name" value="GGDEF"/>
    <property type="match status" value="1"/>
</dbReference>
<feature type="domain" description="CHASE" evidence="8">
    <location>
        <begin position="87"/>
        <end position="264"/>
    </location>
</feature>
<dbReference type="PROSITE" id="PS50839">
    <property type="entry name" value="CHASE"/>
    <property type="match status" value="1"/>
</dbReference>
<dbReference type="PANTHER" id="PTHR44757">
    <property type="entry name" value="DIGUANYLATE CYCLASE DGCP"/>
    <property type="match status" value="1"/>
</dbReference>
<dbReference type="Pfam" id="PF08447">
    <property type="entry name" value="PAS_3"/>
    <property type="match status" value="1"/>
</dbReference>
<keyword evidence="10" id="KW-0808">Transferase</keyword>
<sequence>MTQLPAFEQLPAAQGVVSQKKALRAAGLVLVAGLLLTGLLGWNVWRNARMALEQQFALAANERIDRVRERLTLQQSELESVRRFFENSDDVSREEFEHFVSPLLGDTLGYAWLPRVEQHAREAFEERAHVDGMLDYLIHELDSQGRPVPAQVRERYFPVLYGASEYLQELPLGLDLNSTESGRELTQQVLTERQLVASIPVILPGAPPADAAGVLLAAPFYPRPALLGPTAETRAGLQGILLAAISYRLLIEQGMDADSLAQLALTLRDSADQRADVPLYRSAVLPVQAAELVAERHLDFAGRDYLIRIEPSADFLKRNQGDPQFWVVLGGTLTSLLLAGYVLTLLSQRQRALQLVAERTAELRANQLELQENQARLHFAMDSAGHGVWDWNVDLGKVFYSHAWKAMLGFRDGEIGTTTDECLRRIHPDDQTARCEALQRHLRGEAPLYQSEHRLRCKNGRWLWVLDRGQVMERAADGAPRRMIGTQTDISSRKAAELELGEVNNRLHGLLDAATQVAIVSTDLRGFVRSFNVGAERMFGYSAREVLGRPVPENVFVKDEIRRRAHDLSQALGREIRGFEVVGALVGEGHEEHEWTCLRRDGRQLKVNLIITGVRDSSGGLIGYLGIATDVTLRKEAELELRRLSVTDALTGVHNRRYFREQLELGMARCSRSGEPLSLVMFDIDHFKDINDRFGHEAGDTVLVTLCQRVAQRLRKVDVFCRLGGEELVVLCPGSSLEQAARLAEALCEALRSHSIEGIGVVTASFGIAGWVAGESADDLMRKVDRAVYRAKRLGRDRVERDEG</sequence>
<dbReference type="Gene3D" id="3.30.450.20">
    <property type="entry name" value="PAS domain"/>
    <property type="match status" value="2"/>
</dbReference>
<keyword evidence="11" id="KW-1185">Reference proteome</keyword>
<feature type="domain" description="PAC" evidence="7">
    <location>
        <begin position="591"/>
        <end position="643"/>
    </location>
</feature>
<dbReference type="Proteomes" id="UP001163624">
    <property type="component" value="Chromosome"/>
</dbReference>
<dbReference type="SMART" id="SM01079">
    <property type="entry name" value="CHASE"/>
    <property type="match status" value="1"/>
</dbReference>
<keyword evidence="2 5" id="KW-0812">Transmembrane</keyword>
<dbReference type="Pfam" id="PF00990">
    <property type="entry name" value="GGDEF"/>
    <property type="match status" value="1"/>
</dbReference>
<dbReference type="InterPro" id="IPR043128">
    <property type="entry name" value="Rev_trsase/Diguanyl_cyclase"/>
</dbReference>
<dbReference type="NCBIfam" id="TIGR00254">
    <property type="entry name" value="GGDEF"/>
    <property type="match status" value="1"/>
</dbReference>
<evidence type="ECO:0000259" key="9">
    <source>
        <dbReference type="PROSITE" id="PS50887"/>
    </source>
</evidence>
<dbReference type="PANTHER" id="PTHR44757:SF2">
    <property type="entry name" value="BIOFILM ARCHITECTURE MAINTENANCE PROTEIN MBAA"/>
    <property type="match status" value="1"/>
</dbReference>
<dbReference type="InterPro" id="IPR001610">
    <property type="entry name" value="PAC"/>
</dbReference>
<evidence type="ECO:0000259" key="8">
    <source>
        <dbReference type="PROSITE" id="PS50839"/>
    </source>
</evidence>
<dbReference type="Gene3D" id="3.30.70.270">
    <property type="match status" value="1"/>
</dbReference>
<feature type="domain" description="PAS" evidence="6">
    <location>
        <begin position="503"/>
        <end position="575"/>
    </location>
</feature>
<organism evidence="10 11">
    <name type="scientific">Pseudomonas triclosanedens</name>
    <dbReference type="NCBI Taxonomy" id="2961893"/>
    <lineage>
        <taxon>Bacteria</taxon>
        <taxon>Pseudomonadati</taxon>
        <taxon>Pseudomonadota</taxon>
        <taxon>Gammaproteobacteria</taxon>
        <taxon>Pseudomonadales</taxon>
        <taxon>Pseudomonadaceae</taxon>
        <taxon>Pseudomonas</taxon>
    </lineage>
</organism>
<feature type="domain" description="PAC" evidence="7">
    <location>
        <begin position="449"/>
        <end position="502"/>
    </location>
</feature>
<dbReference type="SMART" id="SM00086">
    <property type="entry name" value="PAC"/>
    <property type="match status" value="2"/>
</dbReference>
<dbReference type="InterPro" id="IPR000160">
    <property type="entry name" value="GGDEF_dom"/>
</dbReference>
<dbReference type="InterPro" id="IPR000014">
    <property type="entry name" value="PAS"/>
</dbReference>
<dbReference type="Pfam" id="PF13426">
    <property type="entry name" value="PAS_9"/>
    <property type="match status" value="1"/>
</dbReference>
<dbReference type="SMART" id="SM00267">
    <property type="entry name" value="GGDEF"/>
    <property type="match status" value="1"/>
</dbReference>
<dbReference type="EC" id="2.7.7.65" evidence="10"/>
<dbReference type="InterPro" id="IPR013655">
    <property type="entry name" value="PAS_fold_3"/>
</dbReference>
<evidence type="ECO:0000313" key="10">
    <source>
        <dbReference type="EMBL" id="WAI48003.1"/>
    </source>
</evidence>
<evidence type="ECO:0000256" key="4">
    <source>
        <dbReference type="ARBA" id="ARBA00023136"/>
    </source>
</evidence>
<dbReference type="InterPro" id="IPR042240">
    <property type="entry name" value="CHASE_sf"/>
</dbReference>
<dbReference type="SUPFAM" id="SSF55073">
    <property type="entry name" value="Nucleotide cyclase"/>
    <property type="match status" value="1"/>
</dbReference>
<keyword evidence="10" id="KW-0548">Nucleotidyltransferase</keyword>
<dbReference type="InterPro" id="IPR052155">
    <property type="entry name" value="Biofilm_reg_signaling"/>
</dbReference>
<dbReference type="InterPro" id="IPR035965">
    <property type="entry name" value="PAS-like_dom_sf"/>
</dbReference>
<proteinExistence type="predicted"/>
<feature type="domain" description="PAS" evidence="6">
    <location>
        <begin position="373"/>
        <end position="445"/>
    </location>
</feature>
<evidence type="ECO:0000256" key="5">
    <source>
        <dbReference type="SAM" id="Phobius"/>
    </source>
</evidence>
<dbReference type="InterPro" id="IPR029787">
    <property type="entry name" value="Nucleotide_cyclase"/>
</dbReference>
<dbReference type="InterPro" id="IPR000700">
    <property type="entry name" value="PAS-assoc_C"/>
</dbReference>
<dbReference type="SUPFAM" id="SSF55785">
    <property type="entry name" value="PYP-like sensor domain (PAS domain)"/>
    <property type="match status" value="2"/>
</dbReference>
<feature type="transmembrane region" description="Helical" evidence="5">
    <location>
        <begin position="325"/>
        <end position="346"/>
    </location>
</feature>
<dbReference type="CDD" id="cd00130">
    <property type="entry name" value="PAS"/>
    <property type="match status" value="2"/>
</dbReference>
<dbReference type="InterPro" id="IPR006189">
    <property type="entry name" value="CHASE_dom"/>
</dbReference>
<evidence type="ECO:0000259" key="7">
    <source>
        <dbReference type="PROSITE" id="PS50113"/>
    </source>
</evidence>
<feature type="domain" description="GGDEF" evidence="9">
    <location>
        <begin position="675"/>
        <end position="804"/>
    </location>
</feature>
<feature type="transmembrane region" description="Helical" evidence="5">
    <location>
        <begin position="25"/>
        <end position="45"/>
    </location>
</feature>
<accession>A0ABY6ZVG9</accession>